<dbReference type="AlphaFoldDB" id="A0A9X8R0L2"/>
<dbReference type="Proteomes" id="UP000184388">
    <property type="component" value="Unassembled WGS sequence"/>
</dbReference>
<sequence length="351" mass="38380">MVKLYRSRITTAVMSGCLIAGTVAINSGASAAVRPSFGTINGFDQKAEHARITRAALHCKDGTPDTDDRCLRPGTLDLYAGKEGDLGAVGAPDVPLKTGHDSHCDDADYLDTGNYPQSPERRIATLKECVDLMRRAFNSAVMEAGKLVNDQLEISEKETTLQGCIMVQKPSNAKCAALKRSGEAAHAYQDFFSHSNWSDTEDPGRPTGLDNPPGLRKREIPEFLDLEKNIDPTPANVPDQFTTGCFSLNEIFPFLPDGCERRIKHKDLNSDKGDIDPNTGDATSPRTPRGKIDDNFSQAVTWANITTQLNWFGLLEKIKETYPGERGIKISCAMSHDNPVTECADRKAAQH</sequence>
<evidence type="ECO:0000256" key="1">
    <source>
        <dbReference type="SAM" id="MobiDB-lite"/>
    </source>
</evidence>
<evidence type="ECO:0000313" key="4">
    <source>
        <dbReference type="Proteomes" id="UP000184388"/>
    </source>
</evidence>
<keyword evidence="2" id="KW-0732">Signal</keyword>
<reference evidence="4" key="1">
    <citation type="submission" date="2016-11" db="EMBL/GenBank/DDBJ databases">
        <authorList>
            <person name="Jaros S."/>
            <person name="Januszkiewicz K."/>
            <person name="Wedrychowicz H."/>
        </authorList>
    </citation>
    <scope>NUCLEOTIDE SEQUENCE [LARGE SCALE GENOMIC DNA]</scope>
    <source>
        <strain evidence="4">CGMCC 4.3555</strain>
    </source>
</reference>
<evidence type="ECO:0008006" key="5">
    <source>
        <dbReference type="Google" id="ProtNLM"/>
    </source>
</evidence>
<feature type="region of interest" description="Disordered" evidence="1">
    <location>
        <begin position="195"/>
        <end position="215"/>
    </location>
</feature>
<gene>
    <name evidence="3" type="ORF">SAMN05216268_1555</name>
</gene>
<dbReference type="EMBL" id="FRBK01000055">
    <property type="protein sequence ID" value="SHN35273.1"/>
    <property type="molecule type" value="Genomic_DNA"/>
</dbReference>
<proteinExistence type="predicted"/>
<protein>
    <recommendedName>
        <fullName evidence="5">CinY protein</fullName>
    </recommendedName>
</protein>
<feature type="signal peptide" evidence="2">
    <location>
        <begin position="1"/>
        <end position="31"/>
    </location>
</feature>
<evidence type="ECO:0000313" key="3">
    <source>
        <dbReference type="EMBL" id="SHN35273.1"/>
    </source>
</evidence>
<name>A0A9X8R0L2_9ACTN</name>
<accession>A0A9X8R0L2</accession>
<feature type="chain" id="PRO_5040972949" description="CinY protein" evidence="2">
    <location>
        <begin position="32"/>
        <end position="351"/>
    </location>
</feature>
<dbReference type="RefSeq" id="WP_143179844.1">
    <property type="nucleotide sequence ID" value="NZ_FRBK01000055.1"/>
</dbReference>
<feature type="region of interest" description="Disordered" evidence="1">
    <location>
        <begin position="267"/>
        <end position="293"/>
    </location>
</feature>
<evidence type="ECO:0000256" key="2">
    <source>
        <dbReference type="SAM" id="SignalP"/>
    </source>
</evidence>
<comment type="caution">
    <text evidence="3">The sequence shown here is derived from an EMBL/GenBank/DDBJ whole genome shotgun (WGS) entry which is preliminary data.</text>
</comment>
<organism evidence="3 4">
    <name type="scientific">Streptomyces yunnanensis</name>
    <dbReference type="NCBI Taxonomy" id="156453"/>
    <lineage>
        <taxon>Bacteria</taxon>
        <taxon>Bacillati</taxon>
        <taxon>Actinomycetota</taxon>
        <taxon>Actinomycetes</taxon>
        <taxon>Kitasatosporales</taxon>
        <taxon>Streptomycetaceae</taxon>
        <taxon>Streptomyces</taxon>
    </lineage>
</organism>